<evidence type="ECO:0000313" key="3">
    <source>
        <dbReference type="Proteomes" id="UP001596978"/>
    </source>
</evidence>
<dbReference type="RefSeq" id="WP_386410032.1">
    <property type="nucleotide sequence ID" value="NZ_JBHTJH010000017.1"/>
</dbReference>
<feature type="transmembrane region" description="Helical" evidence="1">
    <location>
        <begin position="87"/>
        <end position="104"/>
    </location>
</feature>
<organism evidence="2 3">
    <name type="scientific">Sungkyunkwania multivorans</name>
    <dbReference type="NCBI Taxonomy" id="1173618"/>
    <lineage>
        <taxon>Bacteria</taxon>
        <taxon>Pseudomonadati</taxon>
        <taxon>Bacteroidota</taxon>
        <taxon>Flavobacteriia</taxon>
        <taxon>Flavobacteriales</taxon>
        <taxon>Flavobacteriaceae</taxon>
        <taxon>Sungkyunkwania</taxon>
    </lineage>
</organism>
<dbReference type="InterPro" id="IPR026414">
    <property type="entry name" value="ExosoTase_F-assoc_memb"/>
</dbReference>
<reference evidence="3" key="1">
    <citation type="journal article" date="2019" name="Int. J. Syst. Evol. Microbiol.">
        <title>The Global Catalogue of Microorganisms (GCM) 10K type strain sequencing project: providing services to taxonomists for standard genome sequencing and annotation.</title>
        <authorList>
            <consortium name="The Broad Institute Genomics Platform"/>
            <consortium name="The Broad Institute Genome Sequencing Center for Infectious Disease"/>
            <person name="Wu L."/>
            <person name="Ma J."/>
        </authorList>
    </citation>
    <scope>NUCLEOTIDE SEQUENCE [LARGE SCALE GENOMIC DNA]</scope>
    <source>
        <strain evidence="3">CCUG 62952</strain>
    </source>
</reference>
<accession>A0ABW3D432</accession>
<keyword evidence="3" id="KW-1185">Reference proteome</keyword>
<protein>
    <submittedName>
        <fullName evidence="2">Exosortase F system-associated protein</fullName>
    </submittedName>
</protein>
<dbReference type="EMBL" id="JBHTJH010000017">
    <property type="protein sequence ID" value="MFD0863731.1"/>
    <property type="molecule type" value="Genomic_DNA"/>
</dbReference>
<feature type="transmembrane region" description="Helical" evidence="1">
    <location>
        <begin position="116"/>
        <end position="137"/>
    </location>
</feature>
<evidence type="ECO:0000313" key="2">
    <source>
        <dbReference type="EMBL" id="MFD0863731.1"/>
    </source>
</evidence>
<dbReference type="Proteomes" id="UP001596978">
    <property type="component" value="Unassembled WGS sequence"/>
</dbReference>
<keyword evidence="1" id="KW-0812">Transmembrane</keyword>
<evidence type="ECO:0000256" key="1">
    <source>
        <dbReference type="SAM" id="Phobius"/>
    </source>
</evidence>
<dbReference type="NCBIfam" id="TIGR04127">
    <property type="entry name" value="flavo_near_exo"/>
    <property type="match status" value="1"/>
</dbReference>
<keyword evidence="1" id="KW-0472">Membrane</keyword>
<gene>
    <name evidence="2" type="ORF">ACFQ1M_16065</name>
</gene>
<sequence length="146" mass="17558">MSIYVKYLLAGLLFLVLIAIRAFEYNLFYDPFLNFFKYDYLTANIPAYDNVKLFFNHLFRYGLNMAVSLTIIYVAFENRQVIRFASLLYAIAFVILIIGYFYLIEHDLQRDYLLTFYVRRFLIQPIFVIILLPAFYYQRKIQGKES</sequence>
<feature type="transmembrane region" description="Helical" evidence="1">
    <location>
        <begin position="58"/>
        <end position="75"/>
    </location>
</feature>
<name>A0ABW3D432_9FLAO</name>
<keyword evidence="1" id="KW-1133">Transmembrane helix</keyword>
<proteinExistence type="predicted"/>
<comment type="caution">
    <text evidence="2">The sequence shown here is derived from an EMBL/GenBank/DDBJ whole genome shotgun (WGS) entry which is preliminary data.</text>
</comment>